<gene>
    <name evidence="1" type="ORF">ANE_LOCUS12190</name>
</gene>
<dbReference type="AlphaFoldDB" id="A0A565BJC5"/>
<comment type="caution">
    <text evidence="1">The sequence shown here is derived from an EMBL/GenBank/DDBJ whole genome shotgun (WGS) entry which is preliminary data.</text>
</comment>
<accession>A0A565BJC5</accession>
<evidence type="ECO:0000313" key="1">
    <source>
        <dbReference type="EMBL" id="VVB01746.1"/>
    </source>
</evidence>
<organism evidence="1 2">
    <name type="scientific">Arabis nemorensis</name>
    <dbReference type="NCBI Taxonomy" id="586526"/>
    <lineage>
        <taxon>Eukaryota</taxon>
        <taxon>Viridiplantae</taxon>
        <taxon>Streptophyta</taxon>
        <taxon>Embryophyta</taxon>
        <taxon>Tracheophyta</taxon>
        <taxon>Spermatophyta</taxon>
        <taxon>Magnoliopsida</taxon>
        <taxon>eudicotyledons</taxon>
        <taxon>Gunneridae</taxon>
        <taxon>Pentapetalae</taxon>
        <taxon>rosids</taxon>
        <taxon>malvids</taxon>
        <taxon>Brassicales</taxon>
        <taxon>Brassicaceae</taxon>
        <taxon>Arabideae</taxon>
        <taxon>Arabis</taxon>
    </lineage>
</organism>
<keyword evidence="2" id="KW-1185">Reference proteome</keyword>
<dbReference type="EMBL" id="CABITT030000004">
    <property type="protein sequence ID" value="VVB01746.1"/>
    <property type="molecule type" value="Genomic_DNA"/>
</dbReference>
<dbReference type="Proteomes" id="UP000489600">
    <property type="component" value="Unassembled WGS sequence"/>
</dbReference>
<name>A0A565BJC5_9BRAS</name>
<reference evidence="1" key="1">
    <citation type="submission" date="2019-07" db="EMBL/GenBank/DDBJ databases">
        <authorList>
            <person name="Dittberner H."/>
        </authorList>
    </citation>
    <scope>NUCLEOTIDE SEQUENCE [LARGE SCALE GENOMIC DNA]</scope>
</reference>
<proteinExistence type="predicted"/>
<protein>
    <submittedName>
        <fullName evidence="1">Uncharacterized protein</fullName>
    </submittedName>
</protein>
<sequence length="172" mass="18922">MISLVVNVLASCSLNPSPITHIKPCSSEALVRNNPCLSSSSSSNCLDSTDLKFIADHRKSLALEDKAAARSWRFVIETPDLDDKETLDALSPNDDRDNHDVSPQGHAIVKVGDFLDLPEAKEEDDAAPFELKDLDSWGDSLGCRLGQCIGFERFDNLSSLVTYETIDTMHQK</sequence>
<evidence type="ECO:0000313" key="2">
    <source>
        <dbReference type="Proteomes" id="UP000489600"/>
    </source>
</evidence>